<dbReference type="GO" id="GO:0055085">
    <property type="term" value="P:transmembrane transport"/>
    <property type="evidence" value="ECO:0007669"/>
    <property type="project" value="InterPro"/>
</dbReference>
<evidence type="ECO:0000256" key="2">
    <source>
        <dbReference type="ARBA" id="ARBA00022448"/>
    </source>
</evidence>
<dbReference type="Proteomes" id="UP000295238">
    <property type="component" value="Unassembled WGS sequence"/>
</dbReference>
<evidence type="ECO:0000256" key="3">
    <source>
        <dbReference type="ARBA" id="ARBA00022475"/>
    </source>
</evidence>
<dbReference type="OrthoDB" id="9815445at2"/>
<keyword evidence="6 7" id="KW-0472">Membrane</keyword>
<proteinExistence type="inferred from homology"/>
<dbReference type="GO" id="GO:0005886">
    <property type="term" value="C:plasma membrane"/>
    <property type="evidence" value="ECO:0007669"/>
    <property type="project" value="UniProtKB-SubCell"/>
</dbReference>
<dbReference type="PANTHER" id="PTHR43744:SF4">
    <property type="entry name" value="OSMOPROTECTIVE COMPOUNDS UPTAKE PERMEASE PROTEIN GGTD"/>
    <property type="match status" value="1"/>
</dbReference>
<comment type="similarity">
    <text evidence="7">Belongs to the binding-protein-dependent transport system permease family.</text>
</comment>
<evidence type="ECO:0000313" key="10">
    <source>
        <dbReference type="Proteomes" id="UP000295238"/>
    </source>
</evidence>
<feature type="domain" description="ABC transmembrane type-1" evidence="8">
    <location>
        <begin position="173"/>
        <end position="370"/>
    </location>
</feature>
<dbReference type="AlphaFoldDB" id="A0A4R5UGZ2"/>
<feature type="transmembrane region" description="Helical" evidence="7">
    <location>
        <begin position="208"/>
        <end position="229"/>
    </location>
</feature>
<sequence>MNPAVSLRRIGLPRLLVHLSVLLICLLWLVPTFGLLVTSFREPQQIASSGWWTALTGSSQTSAVRLADAATARQGGANFIISGSVFTEGQQGQVQSFGTRVAAPSEFPAGQTADLGEGESLTVNEDGSYTYIKNAPFGGDRGKRIYLTTATPPSFTTENYRTVLTSQGIGQSFINSLTVAIPSTIIPILISAFAAYALSWMEFPGRGLIIALIIGLMVVPLQMSLIPLLKMYNDVGAFFGLPSRSYVGVWLAHSAFGMPLAIYLLRNYIAGLPKEIIESARVDGASDFEIFLKIVLPLSFPALASFSIFQFLWTWNDLLVAMVFLGTGKDQLVLTGALNALLGSMGGKWEILSASAFVTIIVPIAVFFGLQRYLVRGLLAGSVKGG</sequence>
<accession>A0A4R5UGZ2</accession>
<dbReference type="PANTHER" id="PTHR43744">
    <property type="entry name" value="ABC TRANSPORTER PERMEASE PROTEIN MG189-RELATED-RELATED"/>
    <property type="match status" value="1"/>
</dbReference>
<evidence type="ECO:0000313" key="9">
    <source>
        <dbReference type="EMBL" id="TDK35076.1"/>
    </source>
</evidence>
<reference evidence="9 10" key="1">
    <citation type="submission" date="2019-03" db="EMBL/GenBank/DDBJ databases">
        <title>Rhizobium sp. nov., an bacterium isolated from biocrust in Mu Us Desert.</title>
        <authorList>
            <person name="Lixiong L."/>
        </authorList>
    </citation>
    <scope>NUCLEOTIDE SEQUENCE [LARGE SCALE GENOMIC DNA]</scope>
    <source>
        <strain evidence="9 10">SPY-1</strain>
    </source>
</reference>
<feature type="transmembrane region" description="Helical" evidence="7">
    <location>
        <begin position="351"/>
        <end position="370"/>
    </location>
</feature>
<dbReference type="CDD" id="cd06261">
    <property type="entry name" value="TM_PBP2"/>
    <property type="match status" value="1"/>
</dbReference>
<dbReference type="EMBL" id="SMTL01000003">
    <property type="protein sequence ID" value="TDK35076.1"/>
    <property type="molecule type" value="Genomic_DNA"/>
</dbReference>
<dbReference type="SUPFAM" id="SSF161098">
    <property type="entry name" value="MetI-like"/>
    <property type="match status" value="1"/>
</dbReference>
<name>A0A4R5UGZ2_9HYPH</name>
<feature type="transmembrane region" description="Helical" evidence="7">
    <location>
        <begin position="173"/>
        <end position="196"/>
    </location>
</feature>
<dbReference type="InterPro" id="IPR035906">
    <property type="entry name" value="MetI-like_sf"/>
</dbReference>
<keyword evidence="2 7" id="KW-0813">Transport</keyword>
<dbReference type="PROSITE" id="PS50928">
    <property type="entry name" value="ABC_TM1"/>
    <property type="match status" value="1"/>
</dbReference>
<comment type="caution">
    <text evidence="9">The sequence shown here is derived from an EMBL/GenBank/DDBJ whole genome shotgun (WGS) entry which is preliminary data.</text>
</comment>
<dbReference type="InterPro" id="IPR000515">
    <property type="entry name" value="MetI-like"/>
</dbReference>
<keyword evidence="5 7" id="KW-1133">Transmembrane helix</keyword>
<evidence type="ECO:0000256" key="6">
    <source>
        <dbReference type="ARBA" id="ARBA00023136"/>
    </source>
</evidence>
<dbReference type="RefSeq" id="WP_133316499.1">
    <property type="nucleotide sequence ID" value="NZ_SMTL01000003.1"/>
</dbReference>
<dbReference type="Pfam" id="PF00528">
    <property type="entry name" value="BPD_transp_1"/>
    <property type="match status" value="1"/>
</dbReference>
<feature type="transmembrane region" description="Helical" evidence="7">
    <location>
        <begin position="249"/>
        <end position="269"/>
    </location>
</feature>
<evidence type="ECO:0000256" key="7">
    <source>
        <dbReference type="RuleBase" id="RU363032"/>
    </source>
</evidence>
<comment type="subcellular location">
    <subcellularLocation>
        <location evidence="1 7">Cell membrane</location>
        <topology evidence="1 7">Multi-pass membrane protein</topology>
    </subcellularLocation>
</comment>
<feature type="transmembrane region" description="Helical" evidence="7">
    <location>
        <begin position="290"/>
        <end position="313"/>
    </location>
</feature>
<dbReference type="Gene3D" id="1.10.3720.10">
    <property type="entry name" value="MetI-like"/>
    <property type="match status" value="1"/>
</dbReference>
<evidence type="ECO:0000256" key="4">
    <source>
        <dbReference type="ARBA" id="ARBA00022692"/>
    </source>
</evidence>
<protein>
    <submittedName>
        <fullName evidence="9">Carbohydrate ABC transporter permease</fullName>
    </submittedName>
</protein>
<keyword evidence="4 7" id="KW-0812">Transmembrane</keyword>
<evidence type="ECO:0000259" key="8">
    <source>
        <dbReference type="PROSITE" id="PS50928"/>
    </source>
</evidence>
<gene>
    <name evidence="9" type="ORF">E2F50_12465</name>
</gene>
<keyword evidence="3" id="KW-1003">Cell membrane</keyword>
<organism evidence="9 10">
    <name type="scientific">Rhizobium deserti</name>
    <dbReference type="NCBI Taxonomy" id="2547961"/>
    <lineage>
        <taxon>Bacteria</taxon>
        <taxon>Pseudomonadati</taxon>
        <taxon>Pseudomonadota</taxon>
        <taxon>Alphaproteobacteria</taxon>
        <taxon>Hyphomicrobiales</taxon>
        <taxon>Rhizobiaceae</taxon>
        <taxon>Rhizobium/Agrobacterium group</taxon>
        <taxon>Rhizobium</taxon>
    </lineage>
</organism>
<evidence type="ECO:0000256" key="5">
    <source>
        <dbReference type="ARBA" id="ARBA00022989"/>
    </source>
</evidence>
<evidence type="ECO:0000256" key="1">
    <source>
        <dbReference type="ARBA" id="ARBA00004651"/>
    </source>
</evidence>
<keyword evidence="10" id="KW-1185">Reference proteome</keyword>